<feature type="active site" description="Proton donor/acceptor" evidence="3">
    <location>
        <position position="235"/>
    </location>
</feature>
<proteinExistence type="inferred from homology"/>
<comment type="similarity">
    <text evidence="2">Belongs to the hyi family.</text>
</comment>
<keyword evidence="1 2" id="KW-0413">Isomerase</keyword>
<dbReference type="Gene3D" id="3.20.20.150">
    <property type="entry name" value="Divalent-metal-dependent TIM barrel enzymes"/>
    <property type="match status" value="1"/>
</dbReference>
<dbReference type="PANTHER" id="PTHR43489">
    <property type="entry name" value="ISOMERASE"/>
    <property type="match status" value="1"/>
</dbReference>
<evidence type="ECO:0000256" key="1">
    <source>
        <dbReference type="ARBA" id="ARBA00023235"/>
    </source>
</evidence>
<sequence>MTFAACIEWMFTKGNDDLASRIRAAHAAGVPGVEFHLWREKDLDAIERALDDTGVSLVSFCVEPRCSLVDPADHDKVLAAIADAIPVAQRFSGAGMVVASGFTRPDVPEQAQFDAAVSVLRRAAEMAHAVGTVVWLEPVYMLLHGQRMFVDTIGRGLDIVAAVDSPGLRLLADVYHAAQTNEDMAEAIGDRMRYVAHVQVADTPGRHEPGTGTIAWPAVMDVLRAKGYDGLVGLEYFPSVDDAGSLALTRRALGLA</sequence>
<dbReference type="PIRSF" id="PIRSF006241">
    <property type="entry name" value="HyI"/>
    <property type="match status" value="1"/>
</dbReference>
<evidence type="ECO:0000259" key="4">
    <source>
        <dbReference type="Pfam" id="PF01261"/>
    </source>
</evidence>
<protein>
    <submittedName>
        <fullName evidence="5">TIM barrel protein</fullName>
    </submittedName>
</protein>
<keyword evidence="6" id="KW-1185">Reference proteome</keyword>
<dbReference type="InterPro" id="IPR036237">
    <property type="entry name" value="Xyl_isomerase-like_sf"/>
</dbReference>
<gene>
    <name evidence="5" type="ORF">GPY61_08000</name>
</gene>
<dbReference type="Proteomes" id="UP000443353">
    <property type="component" value="Unassembled WGS sequence"/>
</dbReference>
<dbReference type="RefSeq" id="WP_160408047.1">
    <property type="nucleotide sequence ID" value="NZ_WSES01000002.1"/>
</dbReference>
<evidence type="ECO:0000313" key="5">
    <source>
        <dbReference type="EMBL" id="MVW59872.1"/>
    </source>
</evidence>
<evidence type="ECO:0000313" key="6">
    <source>
        <dbReference type="Proteomes" id="UP000443353"/>
    </source>
</evidence>
<name>A0A7X3FXP8_9BURK</name>
<dbReference type="Pfam" id="PF01261">
    <property type="entry name" value="AP_endonuc_2"/>
    <property type="match status" value="1"/>
</dbReference>
<dbReference type="InterPro" id="IPR026040">
    <property type="entry name" value="HyI-like"/>
</dbReference>
<feature type="active site" description="Proton donor/acceptor" evidence="3">
    <location>
        <position position="137"/>
    </location>
</feature>
<comment type="caution">
    <text evidence="5">The sequence shown here is derived from an EMBL/GenBank/DDBJ whole genome shotgun (WGS) entry which is preliminary data.</text>
</comment>
<dbReference type="EMBL" id="WSES01000002">
    <property type="protein sequence ID" value="MVW59872.1"/>
    <property type="molecule type" value="Genomic_DNA"/>
</dbReference>
<dbReference type="SUPFAM" id="SSF51658">
    <property type="entry name" value="Xylose isomerase-like"/>
    <property type="match status" value="1"/>
</dbReference>
<dbReference type="AlphaFoldDB" id="A0A7X3FXP8"/>
<dbReference type="InterPro" id="IPR013022">
    <property type="entry name" value="Xyl_isomerase-like_TIM-brl"/>
</dbReference>
<dbReference type="InterPro" id="IPR050417">
    <property type="entry name" value="Sugar_Epim/Isomerase"/>
</dbReference>
<evidence type="ECO:0000256" key="3">
    <source>
        <dbReference type="PIRSR" id="PIRSR006241-50"/>
    </source>
</evidence>
<organism evidence="5 6">
    <name type="scientific">Massilia cellulosiltytica</name>
    <dbReference type="NCBI Taxonomy" id="2683234"/>
    <lineage>
        <taxon>Bacteria</taxon>
        <taxon>Pseudomonadati</taxon>
        <taxon>Pseudomonadota</taxon>
        <taxon>Betaproteobacteria</taxon>
        <taxon>Burkholderiales</taxon>
        <taxon>Oxalobacteraceae</taxon>
        <taxon>Telluria group</taxon>
        <taxon>Massilia</taxon>
    </lineage>
</organism>
<feature type="domain" description="Xylose isomerase-like TIM barrel" evidence="4">
    <location>
        <begin position="22"/>
        <end position="241"/>
    </location>
</feature>
<evidence type="ECO:0000256" key="2">
    <source>
        <dbReference type="PIRNR" id="PIRNR006241"/>
    </source>
</evidence>
<accession>A0A7X3FXP8</accession>
<dbReference type="GO" id="GO:0016853">
    <property type="term" value="F:isomerase activity"/>
    <property type="evidence" value="ECO:0007669"/>
    <property type="project" value="UniProtKB-KW"/>
</dbReference>
<reference evidence="5 6" key="1">
    <citation type="submission" date="2019-12" db="EMBL/GenBank/DDBJ databases">
        <authorList>
            <person name="Li C."/>
            <person name="Zhao J."/>
        </authorList>
    </citation>
    <scope>NUCLEOTIDE SEQUENCE [LARGE SCALE GENOMIC DNA]</scope>
    <source>
        <strain evidence="5 6">NEAU-DD11</strain>
    </source>
</reference>